<sequence length="169" mass="17247">MSTLLLVLHTPTAATRLLGEELAAGAQDDAIEGVDVRVLSPDTTTADDLLAADGLVLLCPANFGYMSGLLKDLFDRTFLAVGGALGDDGGGARTDAGGGTSDGGRLPWALCVHGRYDAEGAVRSVESIAQALPWRRVAAPLQLLGDVGDDERAAAYELGATVAALLDVG</sequence>
<organism evidence="1 2">
    <name type="scientific">Aeromicrobium erythreum</name>
    <dbReference type="NCBI Taxonomy" id="2041"/>
    <lineage>
        <taxon>Bacteria</taxon>
        <taxon>Bacillati</taxon>
        <taxon>Actinomycetota</taxon>
        <taxon>Actinomycetes</taxon>
        <taxon>Propionibacteriales</taxon>
        <taxon>Nocardioidaceae</taxon>
        <taxon>Aeromicrobium</taxon>
    </lineage>
</organism>
<name>A0A0U4CQD2_9ACTN</name>
<dbReference type="RefSeq" id="WP_067858734.1">
    <property type="nucleotide sequence ID" value="NZ_CP011502.1"/>
</dbReference>
<protein>
    <submittedName>
        <fullName evidence="1">Flavodoxin</fullName>
    </submittedName>
</protein>
<dbReference type="Proteomes" id="UP000067689">
    <property type="component" value="Chromosome"/>
</dbReference>
<dbReference type="InterPro" id="IPR029039">
    <property type="entry name" value="Flavoprotein-like_sf"/>
</dbReference>
<reference evidence="1 2" key="1">
    <citation type="journal article" date="1991" name="Int. J. Syst. Bacteriol.">
        <title>Description of the erythromycin-producing bacterium Arthrobacter sp. strain NRRL B-3381 as Aeromicrobium erythreum gen. nov., sp. nov.</title>
        <authorList>
            <person name="Miller E.S."/>
            <person name="Woese C.R."/>
            <person name="Brenner S."/>
        </authorList>
    </citation>
    <scope>NUCLEOTIDE SEQUENCE [LARGE SCALE GENOMIC DNA]</scope>
    <source>
        <strain evidence="1 2">AR18</strain>
    </source>
</reference>
<proteinExistence type="predicted"/>
<dbReference type="SUPFAM" id="SSF52218">
    <property type="entry name" value="Flavoproteins"/>
    <property type="match status" value="1"/>
</dbReference>
<dbReference type="OrthoDB" id="5736081at2"/>
<dbReference type="EMBL" id="CP011502">
    <property type="protein sequence ID" value="ALX05286.1"/>
    <property type="molecule type" value="Genomic_DNA"/>
</dbReference>
<dbReference type="Gene3D" id="3.40.50.360">
    <property type="match status" value="1"/>
</dbReference>
<accession>A0A0U4CQD2</accession>
<dbReference type="STRING" id="2041.AERYTH_11535"/>
<gene>
    <name evidence="1" type="ORF">AERYTH_11535</name>
</gene>
<dbReference type="PATRIC" id="fig|2041.4.peg.2410"/>
<evidence type="ECO:0000313" key="2">
    <source>
        <dbReference type="Proteomes" id="UP000067689"/>
    </source>
</evidence>
<dbReference type="KEGG" id="aer:AERYTH_11535"/>
<dbReference type="AlphaFoldDB" id="A0A0U4CQD2"/>
<keyword evidence="2" id="KW-1185">Reference proteome</keyword>
<evidence type="ECO:0000313" key="1">
    <source>
        <dbReference type="EMBL" id="ALX05286.1"/>
    </source>
</evidence>